<proteinExistence type="predicted"/>
<protein>
    <submittedName>
        <fullName evidence="2">Uncharacterized protein</fullName>
    </submittedName>
</protein>
<keyword evidence="3" id="KW-1185">Reference proteome</keyword>
<feature type="region of interest" description="Disordered" evidence="1">
    <location>
        <begin position="1"/>
        <end position="109"/>
    </location>
</feature>
<organism evidence="2 3">
    <name type="scientific">Cyclotella cryptica</name>
    <dbReference type="NCBI Taxonomy" id="29204"/>
    <lineage>
        <taxon>Eukaryota</taxon>
        <taxon>Sar</taxon>
        <taxon>Stramenopiles</taxon>
        <taxon>Ochrophyta</taxon>
        <taxon>Bacillariophyta</taxon>
        <taxon>Coscinodiscophyceae</taxon>
        <taxon>Thalassiosirophycidae</taxon>
        <taxon>Stephanodiscales</taxon>
        <taxon>Stephanodiscaceae</taxon>
        <taxon>Cyclotella</taxon>
    </lineage>
</organism>
<evidence type="ECO:0000313" key="3">
    <source>
        <dbReference type="Proteomes" id="UP001516023"/>
    </source>
</evidence>
<feature type="compositionally biased region" description="Basic residues" evidence="1">
    <location>
        <begin position="84"/>
        <end position="100"/>
    </location>
</feature>
<accession>A0ABD3QJD5</accession>
<feature type="compositionally biased region" description="Acidic residues" evidence="1">
    <location>
        <begin position="1"/>
        <end position="11"/>
    </location>
</feature>
<feature type="compositionally biased region" description="Acidic residues" evidence="1">
    <location>
        <begin position="26"/>
        <end position="36"/>
    </location>
</feature>
<dbReference type="EMBL" id="JABMIG020000033">
    <property type="protein sequence ID" value="KAL3800299.1"/>
    <property type="molecule type" value="Genomic_DNA"/>
</dbReference>
<name>A0ABD3QJD5_9STRA</name>
<evidence type="ECO:0000313" key="2">
    <source>
        <dbReference type="EMBL" id="KAL3800299.1"/>
    </source>
</evidence>
<comment type="caution">
    <text evidence="2">The sequence shown here is derived from an EMBL/GenBank/DDBJ whole genome shotgun (WGS) entry which is preliminary data.</text>
</comment>
<gene>
    <name evidence="2" type="ORF">HJC23_003595</name>
</gene>
<dbReference type="Proteomes" id="UP001516023">
    <property type="component" value="Unassembled WGS sequence"/>
</dbReference>
<dbReference type="AlphaFoldDB" id="A0ABD3QJD5"/>
<evidence type="ECO:0000256" key="1">
    <source>
        <dbReference type="SAM" id="MobiDB-lite"/>
    </source>
</evidence>
<reference evidence="2 3" key="1">
    <citation type="journal article" date="2020" name="G3 (Bethesda)">
        <title>Improved Reference Genome for Cyclotella cryptica CCMP332, a Model for Cell Wall Morphogenesis, Salinity Adaptation, and Lipid Production in Diatoms (Bacillariophyta).</title>
        <authorList>
            <person name="Roberts W.R."/>
            <person name="Downey K.M."/>
            <person name="Ruck E.C."/>
            <person name="Traller J.C."/>
            <person name="Alverson A.J."/>
        </authorList>
    </citation>
    <scope>NUCLEOTIDE SEQUENCE [LARGE SCALE GENOMIC DNA]</scope>
    <source>
        <strain evidence="2 3">CCMP332</strain>
    </source>
</reference>
<sequence>MHAGDDSDEEVPSTFPTVHPANKLDFEEDDDGDETFENPMESSSDEEDVSLAVLANKSKARGKEMENTSASSSSDEEDDSHAVVAKKGKAAGRGAKKKTASKGGNTVRRSFPLCPVFIYIDTSFLLTTNP</sequence>